<gene>
    <name evidence="1" type="ORF">Tci_922724</name>
</gene>
<accession>A0A699WT28</accession>
<organism evidence="1">
    <name type="scientific">Tanacetum cinerariifolium</name>
    <name type="common">Dalmatian daisy</name>
    <name type="synonym">Chrysanthemum cinerariifolium</name>
    <dbReference type="NCBI Taxonomy" id="118510"/>
    <lineage>
        <taxon>Eukaryota</taxon>
        <taxon>Viridiplantae</taxon>
        <taxon>Streptophyta</taxon>
        <taxon>Embryophyta</taxon>
        <taxon>Tracheophyta</taxon>
        <taxon>Spermatophyta</taxon>
        <taxon>Magnoliopsida</taxon>
        <taxon>eudicotyledons</taxon>
        <taxon>Gunneridae</taxon>
        <taxon>Pentapetalae</taxon>
        <taxon>asterids</taxon>
        <taxon>campanulids</taxon>
        <taxon>Asterales</taxon>
        <taxon>Asteraceae</taxon>
        <taxon>Asteroideae</taxon>
        <taxon>Anthemideae</taxon>
        <taxon>Anthemidinae</taxon>
        <taxon>Tanacetum</taxon>
    </lineage>
</organism>
<name>A0A699WT28_TANCI</name>
<sequence length="110" mass="12042">EQHILTRAEIQTQQLAVGKGHVLQRRTAEARISQVAALKQAVLEAQSAQVHFAQVALHEVKLLELAAQRQQARHRIASEHVISRKAIGLAQGGGFAAGFHGQMVMRKVNL</sequence>
<comment type="caution">
    <text evidence="1">The sequence shown here is derived from an EMBL/GenBank/DDBJ whole genome shotgun (WGS) entry which is preliminary data.</text>
</comment>
<reference evidence="1" key="1">
    <citation type="journal article" date="2019" name="Sci. Rep.">
        <title>Draft genome of Tanacetum cinerariifolium, the natural source of mosquito coil.</title>
        <authorList>
            <person name="Yamashiro T."/>
            <person name="Shiraishi A."/>
            <person name="Satake H."/>
            <person name="Nakayama K."/>
        </authorList>
    </citation>
    <scope>NUCLEOTIDE SEQUENCE</scope>
</reference>
<dbReference type="EMBL" id="BKCJ011761318">
    <property type="protein sequence ID" value="GFD50755.1"/>
    <property type="molecule type" value="Genomic_DNA"/>
</dbReference>
<evidence type="ECO:0000313" key="1">
    <source>
        <dbReference type="EMBL" id="GFD50755.1"/>
    </source>
</evidence>
<proteinExistence type="predicted"/>
<dbReference type="AlphaFoldDB" id="A0A699WT28"/>
<feature type="non-terminal residue" evidence="1">
    <location>
        <position position="1"/>
    </location>
</feature>
<protein>
    <submittedName>
        <fullName evidence="1">Uncharacterized protein</fullName>
    </submittedName>
</protein>